<comment type="catalytic activity">
    <reaction evidence="6 7">
        <text>RNA(n) + a ribonucleoside 5'-triphosphate = RNA(n+1) + diphosphate</text>
        <dbReference type="Rhea" id="RHEA:21248"/>
        <dbReference type="Rhea" id="RHEA-COMP:14527"/>
        <dbReference type="Rhea" id="RHEA-COMP:17342"/>
        <dbReference type="ChEBI" id="CHEBI:33019"/>
        <dbReference type="ChEBI" id="CHEBI:61557"/>
        <dbReference type="ChEBI" id="CHEBI:140395"/>
        <dbReference type="EC" id="2.7.7.6"/>
    </reaction>
</comment>
<evidence type="ECO:0000256" key="1">
    <source>
        <dbReference type="ARBA" id="ARBA00004026"/>
    </source>
</evidence>
<accession>D9IXM2</accession>
<dbReference type="InterPro" id="IPR007080">
    <property type="entry name" value="RNA_pol_Rpb1_1"/>
</dbReference>
<feature type="domain" description="RNA polymerase N-terminal" evidence="8">
    <location>
        <begin position="230"/>
        <end position="529"/>
    </location>
</feature>
<dbReference type="Gene3D" id="2.40.40.20">
    <property type="match status" value="1"/>
</dbReference>
<dbReference type="InterPro" id="IPR000722">
    <property type="entry name" value="RNA_pol_asu"/>
</dbReference>
<sequence>MAGLMEARSHLKIGLASPKTVEAWASYGFKDYTFWLREVTNPKLLDDSGQPVLGGLFCQRIFGPVSAYSCMCSPPRDVSLSGEKVFIYEEFAEMSRQATLCSVCGVEVTSPWVRRYRMGAICLVEPATNILYLTYIRSVLNLTAQQLKRLIFFTDFTSYTHRTKSTELELSLFGGRHLYFLLKEGQSHLIHDYKELRDALLTRETPSKRQTTLSRVKNLHFFIVGSAQLSWMILQTLPVLPPRLRPFLRIKNQWTFSELNDLYRTVLMRNNRLLHYRTYYSESEKVVKPLFPESAKILYAVQAANAQCCIDNLLHVPTPGNLEEMARLVNVSPAPKRTSLVTILQGKRGLFRQNLLGKRVDFSGRSVVVGAPHLSFGTCGLPFEVVAEMFHPFVSSRLSRESRWSDAAQFDSAQGKYQHTRNFREWLQHFCSSSYIYLNRAPTLHRMNIQAFIPRVDEGQVIKFFPLACSGFNADFDGDQMGIFLPLSKQARREAKSRLYTYHQSFSISNGKLVLSPSQDMITGLHVLRSDAPYVHASNHHYFASVDDLWTSLDANLLNRQSMVWFRHSLSLKNPSFHFVVSTVGRLMLSLITLLEGSELNRPFRQI</sequence>
<dbReference type="PANTHER" id="PTHR19376">
    <property type="entry name" value="DNA-DIRECTED RNA POLYMERASE"/>
    <property type="match status" value="1"/>
</dbReference>
<comment type="similarity">
    <text evidence="7">Belongs to the RNA polymerase beta' chain family.</text>
</comment>
<dbReference type="Pfam" id="PF00623">
    <property type="entry name" value="RNA_pol_Rpb1_2"/>
    <property type="match status" value="1"/>
</dbReference>
<dbReference type="SUPFAM" id="SSF64484">
    <property type="entry name" value="beta and beta-prime subunits of DNA dependent RNA-polymerase"/>
    <property type="match status" value="1"/>
</dbReference>
<dbReference type="GO" id="GO:0000428">
    <property type="term" value="C:DNA-directed RNA polymerase complex"/>
    <property type="evidence" value="ECO:0007669"/>
    <property type="project" value="UniProtKB-KW"/>
</dbReference>
<dbReference type="GO" id="GO:0006351">
    <property type="term" value="P:DNA-templated transcription"/>
    <property type="evidence" value="ECO:0007669"/>
    <property type="project" value="InterPro"/>
</dbReference>
<dbReference type="SMART" id="SM00663">
    <property type="entry name" value="RPOLA_N"/>
    <property type="match status" value="1"/>
</dbReference>
<dbReference type="InterPro" id="IPR045867">
    <property type="entry name" value="DNA-dir_RpoC_beta_prime"/>
</dbReference>
<dbReference type="Gene3D" id="4.10.860.120">
    <property type="entry name" value="RNA polymerase II, clamp domain"/>
    <property type="match status" value="1"/>
</dbReference>
<keyword evidence="9" id="KW-0934">Plastid</keyword>
<evidence type="ECO:0000256" key="4">
    <source>
        <dbReference type="ARBA" id="ARBA00022695"/>
    </source>
</evidence>
<dbReference type="InterPro" id="IPR044893">
    <property type="entry name" value="RNA_pol_Rpb1_clamp_domain"/>
</dbReference>
<keyword evidence="9" id="KW-0150">Chloroplast</keyword>
<dbReference type="Pfam" id="PF04997">
    <property type="entry name" value="RNA_pol_Rpb1_1"/>
    <property type="match status" value="1"/>
</dbReference>
<dbReference type="Gene3D" id="1.10.274.100">
    <property type="entry name" value="RNA polymerase Rpb1, domain 3"/>
    <property type="match status" value="1"/>
</dbReference>
<keyword evidence="4 7" id="KW-0548">Nucleotidyltransferase</keyword>
<protein>
    <recommendedName>
        <fullName evidence="7">DNA-directed RNA polymerase subunit</fullName>
        <ecNumber evidence="7">2.7.7.6</ecNumber>
    </recommendedName>
</protein>
<dbReference type="InterPro" id="IPR042102">
    <property type="entry name" value="RNA_pol_Rpb1_3_sf"/>
</dbReference>
<geneLocation type="chloroplast" evidence="9"/>
<gene>
    <name evidence="9" type="primary">rpoC1</name>
</gene>
<evidence type="ECO:0000256" key="7">
    <source>
        <dbReference type="RuleBase" id="RU004279"/>
    </source>
</evidence>
<dbReference type="GO" id="GO:0003677">
    <property type="term" value="F:DNA binding"/>
    <property type="evidence" value="ECO:0007669"/>
    <property type="project" value="InterPro"/>
</dbReference>
<evidence type="ECO:0000259" key="8">
    <source>
        <dbReference type="SMART" id="SM00663"/>
    </source>
</evidence>
<keyword evidence="2 7" id="KW-0240">DNA-directed RNA polymerase</keyword>
<dbReference type="PANTHER" id="PTHR19376:SF54">
    <property type="entry name" value="DNA-DIRECTED RNA POLYMERASE SUBUNIT BETA"/>
    <property type="match status" value="1"/>
</dbReference>
<name>D9IXM2_9ALVE</name>
<dbReference type="GO" id="GO:0003899">
    <property type="term" value="F:DNA-directed RNA polymerase activity"/>
    <property type="evidence" value="ECO:0007669"/>
    <property type="project" value="UniProtKB-EC"/>
</dbReference>
<evidence type="ECO:0000256" key="3">
    <source>
        <dbReference type="ARBA" id="ARBA00022679"/>
    </source>
</evidence>
<evidence type="ECO:0000256" key="6">
    <source>
        <dbReference type="ARBA" id="ARBA00048552"/>
    </source>
</evidence>
<dbReference type="InterPro" id="IPR006592">
    <property type="entry name" value="RNA_pol_N"/>
</dbReference>
<dbReference type="GeneID" id="9481062"/>
<proteinExistence type="inferred from homology"/>
<dbReference type="RefSeq" id="YP_003795401.1">
    <property type="nucleotide sequence ID" value="NC_014345.1"/>
</dbReference>
<evidence type="ECO:0000256" key="5">
    <source>
        <dbReference type="ARBA" id="ARBA00023163"/>
    </source>
</evidence>
<keyword evidence="3 7" id="KW-0808">Transferase</keyword>
<comment type="function">
    <text evidence="1 7">DNA-dependent RNA polymerase catalyzes the transcription of DNA into RNA using the four ribonucleoside triphosphates as substrates.</text>
</comment>
<dbReference type="AlphaFoldDB" id="D9IXM2"/>
<dbReference type="EC" id="2.7.7.6" evidence="7"/>
<evidence type="ECO:0000256" key="2">
    <source>
        <dbReference type="ARBA" id="ARBA00022478"/>
    </source>
</evidence>
<keyword evidence="5 7" id="KW-0804">Transcription</keyword>
<reference evidence="9" key="1">
    <citation type="journal article" date="2010" name="Proc. Natl. Acad. Sci. U.S.A.">
        <title>A common red algal origin of the apicomplexan, dinoflagellate, and heterokont plastids.</title>
        <authorList>
            <person name="Janouskovec J."/>
            <person name="Horak A."/>
            <person name="Obornik M."/>
            <person name="Lukes J."/>
            <person name="Keeling P.J."/>
        </authorList>
    </citation>
    <scope>NUCLEOTIDE SEQUENCE [LARGE SCALE GENOMIC DNA]</scope>
</reference>
<evidence type="ECO:0000313" key="9">
    <source>
        <dbReference type="EMBL" id="ADJ66589.1"/>
    </source>
</evidence>
<dbReference type="EMBL" id="HM222968">
    <property type="protein sequence ID" value="ADJ66589.1"/>
    <property type="molecule type" value="Genomic_DNA"/>
</dbReference>
<organism evidence="9">
    <name type="scientific">Chromerida sp. RM11</name>
    <dbReference type="NCBI Taxonomy" id="348535"/>
    <lineage>
        <taxon>Eukaryota</taxon>
        <taxon>Sar</taxon>
        <taxon>Alveolata</taxon>
        <taxon>Colpodellida</taxon>
    </lineage>
</organism>